<feature type="compositionally biased region" description="Basic and acidic residues" evidence="3">
    <location>
        <begin position="144"/>
        <end position="156"/>
    </location>
</feature>
<reference evidence="5" key="1">
    <citation type="journal article" date="2014" name="Genome Announc.">
        <title>De novo whole-genome sequence and genome annotation of Lichtheimia ramosa.</title>
        <authorList>
            <person name="Linde J."/>
            <person name="Schwartze V."/>
            <person name="Binder U."/>
            <person name="Lass-Florl C."/>
            <person name="Voigt K."/>
            <person name="Horn F."/>
        </authorList>
    </citation>
    <scope>NUCLEOTIDE SEQUENCE</scope>
    <source>
        <strain evidence="5">JMRC FSU:6197</strain>
    </source>
</reference>
<evidence type="ECO:0000313" key="5">
    <source>
        <dbReference type="EMBL" id="CDS04806.1"/>
    </source>
</evidence>
<evidence type="ECO:0000256" key="1">
    <source>
        <dbReference type="ARBA" id="ARBA00010465"/>
    </source>
</evidence>
<feature type="compositionally biased region" description="Low complexity" evidence="3">
    <location>
        <begin position="168"/>
        <end position="188"/>
    </location>
</feature>
<accession>A0A077WAK7</accession>
<evidence type="ECO:0000256" key="2">
    <source>
        <dbReference type="ARBA" id="ARBA00019138"/>
    </source>
</evidence>
<proteinExistence type="inferred from homology"/>
<feature type="compositionally biased region" description="Acidic residues" evidence="3">
    <location>
        <begin position="27"/>
        <end position="53"/>
    </location>
</feature>
<name>A0A077WAK7_9FUNG</name>
<dbReference type="EMBL" id="LK023315">
    <property type="protein sequence ID" value="CDS04806.1"/>
    <property type="molecule type" value="Genomic_DNA"/>
</dbReference>
<dbReference type="OrthoDB" id="445677at2759"/>
<protein>
    <recommendedName>
        <fullName evidence="2">SWR1-complex protein 5</fullName>
    </recommendedName>
</protein>
<feature type="compositionally biased region" description="Polar residues" evidence="3">
    <location>
        <begin position="10"/>
        <end position="20"/>
    </location>
</feature>
<dbReference type="PANTHER" id="PTHR48407">
    <property type="entry name" value="CRANIOFACIAL DEVELOPMENT PROTEIN 1"/>
    <property type="match status" value="1"/>
</dbReference>
<evidence type="ECO:0000256" key="3">
    <source>
        <dbReference type="SAM" id="MobiDB-lite"/>
    </source>
</evidence>
<feature type="domain" description="BCNT-C" evidence="4">
    <location>
        <begin position="196"/>
        <end position="274"/>
    </location>
</feature>
<comment type="similarity">
    <text evidence="1">Belongs to the SWC5 family.</text>
</comment>
<dbReference type="InterPro" id="IPR027124">
    <property type="entry name" value="Swc5/CFDP1/2"/>
</dbReference>
<dbReference type="Pfam" id="PF07572">
    <property type="entry name" value="BCNT"/>
    <property type="match status" value="1"/>
</dbReference>
<dbReference type="PANTHER" id="PTHR48407:SF1">
    <property type="entry name" value="CRANIOFACIAL DEVELOPMENT PROTEIN 1"/>
    <property type="match status" value="1"/>
</dbReference>
<dbReference type="AlphaFoldDB" id="A0A077WAK7"/>
<feature type="compositionally biased region" description="Basic and acidic residues" evidence="3">
    <location>
        <begin position="91"/>
        <end position="103"/>
    </location>
</feature>
<sequence>MNPVVHYEGNDNNKATNTEKPINHWAEEDDSDNDSDYTPDAQDGTDADSDDDYSSQSPKTPVEIATVIPKRKASDVEEEDSFDDATSLKKTRIETKDSDAEAKRKARVDAIWAEMNKKEEPKRRALVQDTTKQPLDDISATLNDNKDKPSSLDKSKNASTMMTEKVATTISSKSTTSNNTASTNNTRTTTRRPGIVRPKSTLSALVSQYNIKVPKMNTLEKSRLDWNGYVEKEGLRDELKYKNKDGYMEKVAFLQRVDDRRLSHLKAGQKASKR</sequence>
<gene>
    <name evidence="5" type="ORF">LRAMOSA07336</name>
</gene>
<evidence type="ECO:0000259" key="4">
    <source>
        <dbReference type="PROSITE" id="PS51279"/>
    </source>
</evidence>
<dbReference type="GO" id="GO:0000812">
    <property type="term" value="C:Swr1 complex"/>
    <property type="evidence" value="ECO:0007669"/>
    <property type="project" value="TreeGrafter"/>
</dbReference>
<dbReference type="PROSITE" id="PS51279">
    <property type="entry name" value="BCNT_C"/>
    <property type="match status" value="1"/>
</dbReference>
<organism evidence="5">
    <name type="scientific">Lichtheimia ramosa</name>
    <dbReference type="NCBI Taxonomy" id="688394"/>
    <lineage>
        <taxon>Eukaryota</taxon>
        <taxon>Fungi</taxon>
        <taxon>Fungi incertae sedis</taxon>
        <taxon>Mucoromycota</taxon>
        <taxon>Mucoromycotina</taxon>
        <taxon>Mucoromycetes</taxon>
        <taxon>Mucorales</taxon>
        <taxon>Lichtheimiaceae</taxon>
        <taxon>Lichtheimia</taxon>
    </lineage>
</organism>
<feature type="region of interest" description="Disordered" evidence="3">
    <location>
        <begin position="1"/>
        <end position="201"/>
    </location>
</feature>
<dbReference type="InterPro" id="IPR011421">
    <property type="entry name" value="BCNT-C"/>
</dbReference>